<dbReference type="EMBL" id="JBHSNA010000014">
    <property type="protein sequence ID" value="MFC5567433.1"/>
    <property type="molecule type" value="Genomic_DNA"/>
</dbReference>
<dbReference type="InterPro" id="IPR025246">
    <property type="entry name" value="IS30-like_HTH"/>
</dbReference>
<dbReference type="Proteomes" id="UP001596056">
    <property type="component" value="Unassembled WGS sequence"/>
</dbReference>
<gene>
    <name evidence="2" type="ORF">ACFPOC_13550</name>
</gene>
<accession>A0ABW0SEL5</accession>
<evidence type="ECO:0000313" key="2">
    <source>
        <dbReference type="EMBL" id="MFC5567433.1"/>
    </source>
</evidence>
<dbReference type="SUPFAM" id="SSF46689">
    <property type="entry name" value="Homeodomain-like"/>
    <property type="match status" value="1"/>
</dbReference>
<evidence type="ECO:0000313" key="3">
    <source>
        <dbReference type="Proteomes" id="UP001596056"/>
    </source>
</evidence>
<dbReference type="InterPro" id="IPR009057">
    <property type="entry name" value="Homeodomain-like_sf"/>
</dbReference>
<evidence type="ECO:0000259" key="1">
    <source>
        <dbReference type="Pfam" id="PF13936"/>
    </source>
</evidence>
<organism evidence="2 3">
    <name type="scientific">Rubellimicrobium aerolatum</name>
    <dbReference type="NCBI Taxonomy" id="490979"/>
    <lineage>
        <taxon>Bacteria</taxon>
        <taxon>Pseudomonadati</taxon>
        <taxon>Pseudomonadota</taxon>
        <taxon>Alphaproteobacteria</taxon>
        <taxon>Rhodobacterales</taxon>
        <taxon>Roseobacteraceae</taxon>
        <taxon>Rubellimicrobium</taxon>
    </lineage>
</organism>
<protein>
    <submittedName>
        <fullName evidence="2">Helix-turn-helix domain-containing protein</fullName>
    </submittedName>
</protein>
<dbReference type="PANTHER" id="PTHR10948:SF23">
    <property type="entry name" value="TRANSPOSASE INSI FOR INSERTION SEQUENCE ELEMENT IS30A-RELATED"/>
    <property type="match status" value="1"/>
</dbReference>
<dbReference type="CDD" id="cd00569">
    <property type="entry name" value="HTH_Hin_like"/>
    <property type="match status" value="1"/>
</dbReference>
<dbReference type="PANTHER" id="PTHR10948">
    <property type="entry name" value="TRANSPOSASE"/>
    <property type="match status" value="1"/>
</dbReference>
<sequence length="67" mass="7997">MPCPFVHLSLEERRQLARLYESGLSVSEVARRLGRHRSTIYRELKRNWWHDTEVPQAEGYWLATEQG</sequence>
<dbReference type="Gene3D" id="1.10.10.60">
    <property type="entry name" value="Homeodomain-like"/>
    <property type="match status" value="1"/>
</dbReference>
<reference evidence="3" key="1">
    <citation type="journal article" date="2019" name="Int. J. Syst. Evol. Microbiol.">
        <title>The Global Catalogue of Microorganisms (GCM) 10K type strain sequencing project: providing services to taxonomists for standard genome sequencing and annotation.</title>
        <authorList>
            <consortium name="The Broad Institute Genomics Platform"/>
            <consortium name="The Broad Institute Genome Sequencing Center for Infectious Disease"/>
            <person name="Wu L."/>
            <person name="Ma J."/>
        </authorList>
    </citation>
    <scope>NUCLEOTIDE SEQUENCE [LARGE SCALE GENOMIC DNA]</scope>
    <source>
        <strain evidence="3">KACC 11588</strain>
    </source>
</reference>
<name>A0ABW0SEL5_9RHOB</name>
<dbReference type="RefSeq" id="WP_209842012.1">
    <property type="nucleotide sequence ID" value="NZ_JAGGJP010000013.1"/>
</dbReference>
<dbReference type="InterPro" id="IPR051917">
    <property type="entry name" value="Transposase-Integrase"/>
</dbReference>
<comment type="caution">
    <text evidence="2">The sequence shown here is derived from an EMBL/GenBank/DDBJ whole genome shotgun (WGS) entry which is preliminary data.</text>
</comment>
<feature type="domain" description="Transposase IS30-like HTH" evidence="1">
    <location>
        <begin position="7"/>
        <end position="47"/>
    </location>
</feature>
<keyword evidence="3" id="KW-1185">Reference proteome</keyword>
<dbReference type="Pfam" id="PF13936">
    <property type="entry name" value="HTH_38"/>
    <property type="match status" value="1"/>
</dbReference>
<proteinExistence type="predicted"/>